<dbReference type="Gene3D" id="1.10.357.10">
    <property type="entry name" value="Tetracycline Repressor, domain 2"/>
    <property type="match status" value="1"/>
</dbReference>
<dbReference type="PROSITE" id="PS50977">
    <property type="entry name" value="HTH_TETR_2"/>
    <property type="match status" value="1"/>
</dbReference>
<dbReference type="InterPro" id="IPR041479">
    <property type="entry name" value="TetR_CgmR_C"/>
</dbReference>
<dbReference type="InterPro" id="IPR050109">
    <property type="entry name" value="HTH-type_TetR-like_transc_reg"/>
</dbReference>
<organism evidence="5">
    <name type="scientific">plant metagenome</name>
    <dbReference type="NCBI Taxonomy" id="1297885"/>
    <lineage>
        <taxon>unclassified sequences</taxon>
        <taxon>metagenomes</taxon>
        <taxon>organismal metagenomes</taxon>
    </lineage>
</organism>
<dbReference type="InterPro" id="IPR009057">
    <property type="entry name" value="Homeodomain-like_sf"/>
</dbReference>
<dbReference type="GO" id="GO:0000976">
    <property type="term" value="F:transcription cis-regulatory region binding"/>
    <property type="evidence" value="ECO:0007669"/>
    <property type="project" value="TreeGrafter"/>
</dbReference>
<dbReference type="Pfam" id="PF00440">
    <property type="entry name" value="TetR_N"/>
    <property type="match status" value="1"/>
</dbReference>
<gene>
    <name evidence="5" type="ORF">AMP9_1633</name>
</gene>
<evidence type="ECO:0000256" key="2">
    <source>
        <dbReference type="ARBA" id="ARBA00023125"/>
    </source>
</evidence>
<keyword evidence="1" id="KW-0805">Transcription regulation</keyword>
<evidence type="ECO:0000256" key="1">
    <source>
        <dbReference type="ARBA" id="ARBA00023015"/>
    </source>
</evidence>
<evidence type="ECO:0000256" key="3">
    <source>
        <dbReference type="ARBA" id="ARBA00023163"/>
    </source>
</evidence>
<reference evidence="5" key="1">
    <citation type="submission" date="2019-03" db="EMBL/GenBank/DDBJ databases">
        <authorList>
            <person name="Danneels B."/>
        </authorList>
    </citation>
    <scope>NUCLEOTIDE SEQUENCE</scope>
</reference>
<keyword evidence="2" id="KW-0238">DNA-binding</keyword>
<dbReference type="SUPFAM" id="SSF48498">
    <property type="entry name" value="Tetracyclin repressor-like, C-terminal domain"/>
    <property type="match status" value="1"/>
</dbReference>
<dbReference type="PANTHER" id="PTHR30055">
    <property type="entry name" value="HTH-TYPE TRANSCRIPTIONAL REGULATOR RUTR"/>
    <property type="match status" value="1"/>
</dbReference>
<dbReference type="InterPro" id="IPR001647">
    <property type="entry name" value="HTH_TetR"/>
</dbReference>
<dbReference type="Pfam" id="PF17937">
    <property type="entry name" value="TetR_C_28"/>
    <property type="match status" value="1"/>
</dbReference>
<dbReference type="SUPFAM" id="SSF46689">
    <property type="entry name" value="Homeodomain-like"/>
    <property type="match status" value="1"/>
</dbReference>
<accession>A0A484PG70</accession>
<name>A0A484PG70_9ZZZZ</name>
<dbReference type="EMBL" id="CAADHY010000018">
    <property type="protein sequence ID" value="VFR24131.1"/>
    <property type="molecule type" value="Genomic_DNA"/>
</dbReference>
<evidence type="ECO:0000313" key="5">
    <source>
        <dbReference type="EMBL" id="VFR24131.1"/>
    </source>
</evidence>
<dbReference type="AlphaFoldDB" id="A0A484PG70"/>
<proteinExistence type="predicted"/>
<sequence length="187" mass="20160">MLPPMRADIHRPKQPDLVRARLLAAGAALLAQGDAVSIGKVAALADVTKGAVQHHFPTRDALVQAIYDDLLAKFERQLADCTTARSPAGRYVEATLALTTDPAPAELWRALLAASAAEHRVAQRWSAWVASDRAREGTNTNKLIARLAADGLWLSETLGTYSLSDAERASLARALRTLADDEEDANR</sequence>
<keyword evidence="3" id="KW-0804">Transcription</keyword>
<dbReference type="PANTHER" id="PTHR30055:SF234">
    <property type="entry name" value="HTH-TYPE TRANSCRIPTIONAL REGULATOR BETI"/>
    <property type="match status" value="1"/>
</dbReference>
<dbReference type="GO" id="GO:0003700">
    <property type="term" value="F:DNA-binding transcription factor activity"/>
    <property type="evidence" value="ECO:0007669"/>
    <property type="project" value="TreeGrafter"/>
</dbReference>
<feature type="domain" description="HTH tetR-type" evidence="4">
    <location>
        <begin position="16"/>
        <end position="74"/>
    </location>
</feature>
<evidence type="ECO:0000259" key="4">
    <source>
        <dbReference type="PROSITE" id="PS50977"/>
    </source>
</evidence>
<protein>
    <submittedName>
        <fullName evidence="5">Transcriptional regulator, TetR family</fullName>
    </submittedName>
</protein>
<dbReference type="InterPro" id="IPR036271">
    <property type="entry name" value="Tet_transcr_reg_TetR-rel_C_sf"/>
</dbReference>